<dbReference type="Pfam" id="PF08232">
    <property type="entry name" value="Striatin"/>
    <property type="match status" value="1"/>
</dbReference>
<dbReference type="InterPro" id="IPR013258">
    <property type="entry name" value="Striatin_N"/>
</dbReference>
<reference evidence="9 10" key="1">
    <citation type="submission" date="2017-12" db="EMBL/GenBank/DDBJ databases">
        <title>Gene loss provides genomic basis for host adaptation in cereal stripe rust fungi.</title>
        <authorList>
            <person name="Xia C."/>
        </authorList>
    </citation>
    <scope>NUCLEOTIDE SEQUENCE [LARGE SCALE GENOMIC DNA]</scope>
    <source>
        <strain evidence="9 10">93TX-2</strain>
    </source>
</reference>
<keyword evidence="2 6" id="KW-0853">WD repeat</keyword>
<keyword evidence="3" id="KW-0677">Repeat</keyword>
<feature type="compositionally biased region" description="Low complexity" evidence="7">
    <location>
        <begin position="324"/>
        <end position="335"/>
    </location>
</feature>
<keyword evidence="10" id="KW-1185">Reference proteome</keyword>
<dbReference type="Pfam" id="PF01722">
    <property type="entry name" value="BolA"/>
    <property type="match status" value="1"/>
</dbReference>
<comment type="caution">
    <text evidence="9">The sequence shown here is derived from an EMBL/GenBank/DDBJ whole genome shotgun (WGS) entry which is preliminary data.</text>
</comment>
<dbReference type="Gene3D" id="3.10.20.90">
    <property type="entry name" value="Phosphatidylinositol 3-kinase Catalytic Subunit, Chain A, domain 1"/>
    <property type="match status" value="1"/>
</dbReference>
<protein>
    <recommendedName>
        <fullName evidence="8">Striatin N-terminal domain-containing protein</fullName>
    </recommendedName>
</protein>
<dbReference type="Gene3D" id="2.130.10.10">
    <property type="entry name" value="YVTN repeat-like/Quinoprotein amine dehydrogenase"/>
    <property type="match status" value="2"/>
</dbReference>
<accession>A0A2S4VKJ1</accession>
<dbReference type="SUPFAM" id="SSF82657">
    <property type="entry name" value="BolA-like"/>
    <property type="match status" value="1"/>
</dbReference>
<dbReference type="PANTHER" id="PTHR15653">
    <property type="entry name" value="STRIATIN"/>
    <property type="match status" value="1"/>
</dbReference>
<feature type="non-terminal residue" evidence="9">
    <location>
        <position position="1"/>
    </location>
</feature>
<feature type="region of interest" description="Disordered" evidence="7">
    <location>
        <begin position="80"/>
        <end position="137"/>
    </location>
</feature>
<dbReference type="VEuPathDB" id="FungiDB:PSHT_08988"/>
<dbReference type="InterPro" id="IPR036322">
    <property type="entry name" value="WD40_repeat_dom_sf"/>
</dbReference>
<dbReference type="InterPro" id="IPR019775">
    <property type="entry name" value="WD40_repeat_CS"/>
</dbReference>
<feature type="compositionally biased region" description="Polar residues" evidence="7">
    <location>
        <begin position="349"/>
        <end position="385"/>
    </location>
</feature>
<evidence type="ECO:0000256" key="2">
    <source>
        <dbReference type="ARBA" id="ARBA00022574"/>
    </source>
</evidence>
<keyword evidence="5" id="KW-0175">Coiled coil</keyword>
<dbReference type="InterPro" id="IPR036065">
    <property type="entry name" value="BolA-like_sf"/>
</dbReference>
<feature type="domain" description="Striatin N-terminal" evidence="8">
    <location>
        <begin position="1"/>
        <end position="59"/>
    </location>
</feature>
<reference evidence="10" key="3">
    <citation type="journal article" date="2018" name="Mol. Plant Microbe Interact.">
        <title>Genome sequence resources for the wheat stripe rust pathogen (Puccinia striiformis f. sp. tritici) and the barley stripe rust pathogen (Puccinia striiformis f. sp. hordei).</title>
        <authorList>
            <person name="Xia C."/>
            <person name="Wang M."/>
            <person name="Yin C."/>
            <person name="Cornejo O.E."/>
            <person name="Hulbert S.H."/>
            <person name="Chen X."/>
        </authorList>
    </citation>
    <scope>NUCLEOTIDE SEQUENCE [LARGE SCALE GENOMIC DNA]</scope>
    <source>
        <strain evidence="10">93TX-2</strain>
    </source>
</reference>
<dbReference type="Gene3D" id="1.20.5.300">
    <property type="match status" value="1"/>
</dbReference>
<reference evidence="10" key="2">
    <citation type="journal article" date="2018" name="BMC Genomics">
        <title>Genomic insights into host adaptation between the wheat stripe rust pathogen (Puccinia striiformis f. sp. tritici) and the barley stripe rust pathogen (Puccinia striiformis f. sp. hordei).</title>
        <authorList>
            <person name="Xia C."/>
            <person name="Wang M."/>
            <person name="Yin C."/>
            <person name="Cornejo O.E."/>
            <person name="Hulbert S.H."/>
            <person name="Chen X."/>
        </authorList>
    </citation>
    <scope>NUCLEOTIDE SEQUENCE [LARGE SCALE GENOMIC DNA]</scope>
    <source>
        <strain evidence="10">93TX-2</strain>
    </source>
</reference>
<feature type="region of interest" description="Disordered" evidence="7">
    <location>
        <begin position="302"/>
        <end position="449"/>
    </location>
</feature>
<dbReference type="Pfam" id="PF00400">
    <property type="entry name" value="WD40"/>
    <property type="match status" value="4"/>
</dbReference>
<dbReference type="OrthoDB" id="727118at2759"/>
<comment type="similarity">
    <text evidence="1">Belongs to the WD repeat striatin family.</text>
</comment>
<dbReference type="Proteomes" id="UP000238274">
    <property type="component" value="Unassembled WGS sequence"/>
</dbReference>
<dbReference type="PROSITE" id="PS50294">
    <property type="entry name" value="WD_REPEATS_REGION"/>
    <property type="match status" value="3"/>
</dbReference>
<proteinExistence type="inferred from homology"/>
<dbReference type="InterPro" id="IPR051488">
    <property type="entry name" value="WD_repeat_striatin"/>
</dbReference>
<organism evidence="9 10">
    <name type="scientific">Puccinia striiformis</name>
    <dbReference type="NCBI Taxonomy" id="27350"/>
    <lineage>
        <taxon>Eukaryota</taxon>
        <taxon>Fungi</taxon>
        <taxon>Dikarya</taxon>
        <taxon>Basidiomycota</taxon>
        <taxon>Pucciniomycotina</taxon>
        <taxon>Pucciniomycetes</taxon>
        <taxon>Pucciniales</taxon>
        <taxon>Pucciniaceae</taxon>
        <taxon>Puccinia</taxon>
    </lineage>
</organism>
<evidence type="ECO:0000256" key="6">
    <source>
        <dbReference type="PROSITE-ProRule" id="PRU00221"/>
    </source>
</evidence>
<evidence type="ECO:0000313" key="10">
    <source>
        <dbReference type="Proteomes" id="UP000238274"/>
    </source>
</evidence>
<feature type="compositionally biased region" description="Low complexity" evidence="7">
    <location>
        <begin position="387"/>
        <end position="403"/>
    </location>
</feature>
<gene>
    <name evidence="9" type="ORF">PSHT_08988</name>
</gene>
<evidence type="ECO:0000256" key="3">
    <source>
        <dbReference type="ARBA" id="ARBA00022737"/>
    </source>
</evidence>
<feature type="repeat" description="WD" evidence="6">
    <location>
        <begin position="547"/>
        <end position="588"/>
    </location>
</feature>
<evidence type="ECO:0000313" key="9">
    <source>
        <dbReference type="EMBL" id="POW10043.1"/>
    </source>
</evidence>
<evidence type="ECO:0000256" key="5">
    <source>
        <dbReference type="ARBA" id="ARBA00023054"/>
    </source>
</evidence>
<dbReference type="GO" id="GO:0005516">
    <property type="term" value="F:calmodulin binding"/>
    <property type="evidence" value="ECO:0007669"/>
    <property type="project" value="UniProtKB-KW"/>
</dbReference>
<dbReference type="SMART" id="SM00320">
    <property type="entry name" value="WD40"/>
    <property type="match status" value="6"/>
</dbReference>
<feature type="repeat" description="WD" evidence="6">
    <location>
        <begin position="602"/>
        <end position="635"/>
    </location>
</feature>
<dbReference type="PROSITE" id="PS50082">
    <property type="entry name" value="WD_REPEATS_2"/>
    <property type="match status" value="4"/>
</dbReference>
<dbReference type="InterPro" id="IPR020472">
    <property type="entry name" value="WD40_PAC1"/>
</dbReference>
<sequence length="1091" mass="117116">NSWEIERAELRARVALLEGEKRSWEQAKTDLARRVRMLEWALKMERSKYLSHNPNNKENTNAFTMALPPGKLAALRMAENGAGQASGSDSPARADTRPTGPAVVVSDATNPEQSPPANPPGNLPPATSSTAPTHSISIAPPLPAVAAQNMARIGTNNNGNANTWANGMTGAGMATMMGGTGIGFGTTAMGIGRDPKARARSRIILNSLCLQEINYLTSNPVLNPLPQQSALIPGSNGLEFNKRILIKPIIISTIDNNNQQQPNVNSFAPPPVPPGSNVHPVGLPGGAPVMTRARSSSRPLLITSMSSNDNNNNNNDGSELATGSSSTIPSSLPLTVANLPILSPPDHSPLNTDSSSSIGDGDNPGNNAQSQDKLNPNGIVSNPNGISDPISQLSSSDNSSSTDQTIYNNDRGNEERLSPLLIQDDSPEIERSGAGNIRSSSSSSLAGEKEKIRLSKLDEDDPTNLQLLHPHASRNDLHHGIIKADEELAGLSLNDHLPSSSNNSINPANLTTTVGDLTKNSSSSTSTGAVVQKNFDGYKVWKPKKTLRSHLDAARCIAFDRYGLAIVSGSDDCTVKLWRLNPASIANPSPSSWPETEPQITYRGHSATITSVAISSSPPRIYSASLDSVVSVWTLPPAEHETYAPYDPRSLLATFVGHTDAIWDMVLLPLRLRDEALLATVSADGTVKVWSTDELKSPLKLSWGYHGYQDESSSSDDDQSEKLVVKNATGNSVNVTPTSVAVVWSDLKKVAVSYTNSVIKLFELESGKVSLRLKSDESFVRLLKSIKIVTHPTLPLLISAHEDRFIRLYDLNTGGCTHSMLGHLDSVTSLSIDPTGLILVSGGHDCSIRFWDLTGSRTCLQEISSHRYKSNQEGVLDVKFHPSSNLSSSSNLHLPPNLGSGLSHNSNANSTTANSASLNPFHHLKFVASSGADGTIKIFDQCPSELLTLSSWLHFLRPDHPRNERQGHDEHARLLIPLAPLFLPTAYLGSTPSTVLHLLISLIFGRTSTSSDKPPVSESSISDKLLTRFPDAEVRVEDVSGGCGSFFVVQVIDKSFHGLSTLKQHQLINRTLAEEIDIIHGLQIQTRSPPS</sequence>
<dbReference type="PRINTS" id="PR00320">
    <property type="entry name" value="GPROTEINBRPT"/>
</dbReference>
<evidence type="ECO:0000259" key="8">
    <source>
        <dbReference type="Pfam" id="PF08232"/>
    </source>
</evidence>
<keyword evidence="4" id="KW-0112">Calmodulin-binding</keyword>
<dbReference type="InterPro" id="IPR015943">
    <property type="entry name" value="WD40/YVTN_repeat-like_dom_sf"/>
</dbReference>
<dbReference type="InterPro" id="IPR002634">
    <property type="entry name" value="BolA"/>
</dbReference>
<feature type="compositionally biased region" description="Polar residues" evidence="7">
    <location>
        <begin position="127"/>
        <end position="136"/>
    </location>
</feature>
<dbReference type="PANTHER" id="PTHR15653:SF0">
    <property type="entry name" value="CONNECTOR OF KINASE TO AP-1, ISOFORM E"/>
    <property type="match status" value="1"/>
</dbReference>
<feature type="repeat" description="WD" evidence="6">
    <location>
        <begin position="655"/>
        <end position="691"/>
    </location>
</feature>
<dbReference type="CDD" id="cd00200">
    <property type="entry name" value="WD40"/>
    <property type="match status" value="1"/>
</dbReference>
<evidence type="ECO:0000256" key="4">
    <source>
        <dbReference type="ARBA" id="ARBA00022860"/>
    </source>
</evidence>
<dbReference type="AlphaFoldDB" id="A0A2S4VKJ1"/>
<name>A0A2S4VKJ1_9BASI</name>
<dbReference type="EMBL" id="PKSM01000122">
    <property type="protein sequence ID" value="POW10043.1"/>
    <property type="molecule type" value="Genomic_DNA"/>
</dbReference>
<dbReference type="PROSITE" id="PS00678">
    <property type="entry name" value="WD_REPEATS_1"/>
    <property type="match status" value="1"/>
</dbReference>
<feature type="repeat" description="WD" evidence="6">
    <location>
        <begin position="820"/>
        <end position="861"/>
    </location>
</feature>
<dbReference type="InterPro" id="IPR001680">
    <property type="entry name" value="WD40_rpt"/>
</dbReference>
<feature type="compositionally biased region" description="Pro residues" evidence="7">
    <location>
        <begin position="113"/>
        <end position="123"/>
    </location>
</feature>
<dbReference type="SUPFAM" id="SSF50978">
    <property type="entry name" value="WD40 repeat-like"/>
    <property type="match status" value="1"/>
</dbReference>
<dbReference type="VEuPathDB" id="FungiDB:PSTT_07589"/>
<evidence type="ECO:0000256" key="7">
    <source>
        <dbReference type="SAM" id="MobiDB-lite"/>
    </source>
</evidence>
<evidence type="ECO:0000256" key="1">
    <source>
        <dbReference type="ARBA" id="ARBA00009616"/>
    </source>
</evidence>